<dbReference type="EMBL" id="WUUK01000002">
    <property type="protein sequence ID" value="MXQ51085.1"/>
    <property type="molecule type" value="Genomic_DNA"/>
</dbReference>
<dbReference type="SUPFAM" id="SSF48452">
    <property type="entry name" value="TPR-like"/>
    <property type="match status" value="1"/>
</dbReference>
<evidence type="ECO:0000313" key="2">
    <source>
        <dbReference type="EMBL" id="MXQ51085.1"/>
    </source>
</evidence>
<sequence>MKYPYAAASHGALKAGRHGRALALFQKGLTYRLGESEPSINVYLRFSQHAYLHSQLDMLDLAKDYKCYLRSLVYRHEKDYHAAWKTVEGIGDERLIPLKVKILCDMREKDKLMALSNEGVDVLSYLELDRQKSLITAMVRNHETAMARKIIDRTKLDRERLYALLDTESYQPVIKYSWQSIKEEHLNVEADPLPEDLPFLLERVDMLETSLQHAAYVHLINHFHDRPQYHRILNTHTVPFIEDNPDLLEYITIEARYSLKFKTESLGPATSQLDMLLGHYHSGNHSRTVTRAIHQILPEVKLNDSYIRSIRKMVLDGNLDLYNERLIHLFKEDKEAYKVFQYPALFLNTSVNRAVDNYVHFHFPSRIRERIFRPLVVELVESTEKTTLPRYFVNYLQRTRHKKLSNMYILVRHTYRKGDRVQVEDYVRELVPDKQFKLRLYLAKYLYGFNELEDALAETKAAERLNSQDAELYQHFIKIYKRMGDTENLLKYTVKMKTDYPKKLSDSEYEKVKAAHENSNNDRTQSQ</sequence>
<dbReference type="RefSeq" id="WP_160654896.1">
    <property type="nucleotide sequence ID" value="NZ_WUUK01000002.1"/>
</dbReference>
<dbReference type="InterPro" id="IPR011990">
    <property type="entry name" value="TPR-like_helical_dom_sf"/>
</dbReference>
<keyword evidence="3" id="KW-1185">Reference proteome</keyword>
<dbReference type="Gene3D" id="1.25.40.10">
    <property type="entry name" value="Tetratricopeptide repeat domain"/>
    <property type="match status" value="1"/>
</dbReference>
<dbReference type="AlphaFoldDB" id="A0A6N8U3R7"/>
<name>A0A6N8U3R7_9STAP</name>
<organism evidence="2 3">
    <name type="scientific">Salinicoccus hispanicus</name>
    <dbReference type="NCBI Taxonomy" id="157225"/>
    <lineage>
        <taxon>Bacteria</taxon>
        <taxon>Bacillati</taxon>
        <taxon>Bacillota</taxon>
        <taxon>Bacilli</taxon>
        <taxon>Bacillales</taxon>
        <taxon>Staphylococcaceae</taxon>
        <taxon>Salinicoccus</taxon>
    </lineage>
</organism>
<protein>
    <recommendedName>
        <fullName evidence="4">Tetratricopeptide repeat protein</fullName>
    </recommendedName>
</protein>
<feature type="compositionally biased region" description="Basic and acidic residues" evidence="1">
    <location>
        <begin position="507"/>
        <end position="520"/>
    </location>
</feature>
<proteinExistence type="predicted"/>
<evidence type="ECO:0000256" key="1">
    <source>
        <dbReference type="SAM" id="MobiDB-lite"/>
    </source>
</evidence>
<evidence type="ECO:0008006" key="4">
    <source>
        <dbReference type="Google" id="ProtNLM"/>
    </source>
</evidence>
<comment type="caution">
    <text evidence="2">The sequence shown here is derived from an EMBL/GenBank/DDBJ whole genome shotgun (WGS) entry which is preliminary data.</text>
</comment>
<feature type="region of interest" description="Disordered" evidence="1">
    <location>
        <begin position="507"/>
        <end position="527"/>
    </location>
</feature>
<dbReference type="Proteomes" id="UP000436284">
    <property type="component" value="Unassembled WGS sequence"/>
</dbReference>
<evidence type="ECO:0000313" key="3">
    <source>
        <dbReference type="Proteomes" id="UP000436284"/>
    </source>
</evidence>
<dbReference type="OrthoDB" id="2386893at2"/>
<gene>
    <name evidence="2" type="ORF">GQ671_07350</name>
</gene>
<reference evidence="2 3" key="1">
    <citation type="submission" date="2019-12" db="EMBL/GenBank/DDBJ databases">
        <title>Salinicoccus cyprini sp. nov., isolated from gastro-intestinal tract of mirror carp, Cyprinus carpio var. specularis, collected from Gobind Sagar Reservoir, Himachal Pradesh, India.</title>
        <authorList>
            <person name="Talwar C."/>
            <person name="Singh A.K."/>
            <person name="Lal R."/>
            <person name="Negi R.K."/>
        </authorList>
    </citation>
    <scope>NUCLEOTIDE SEQUENCE [LARGE SCALE GENOMIC DNA]</scope>
    <source>
        <strain evidence="2 3">J-82</strain>
    </source>
</reference>
<accession>A0A6N8U3R7</accession>